<dbReference type="Pfam" id="PF12762">
    <property type="entry name" value="DDE_Tnp_IS1595"/>
    <property type="match status" value="1"/>
</dbReference>
<name>A0A0J0YP86_9NEIS</name>
<feature type="domain" description="ISXO2-like transposase" evidence="1">
    <location>
        <begin position="49"/>
        <end position="187"/>
    </location>
</feature>
<dbReference type="PANTHER" id="PTHR47163:SF2">
    <property type="entry name" value="SI:DKEY-17M8.2"/>
    <property type="match status" value="1"/>
</dbReference>
<dbReference type="PANTHER" id="PTHR47163">
    <property type="entry name" value="DDE_TNP_IS1595 DOMAIN-CONTAINING PROTEIN"/>
    <property type="match status" value="1"/>
</dbReference>
<proteinExistence type="predicted"/>
<sequence>KKLLEFFVLEVTARSAANLLDINPNSAALFYRKIRQVIAYHLELQADEIFDGSIELDESYFGGQRKGKRGRGAAGKVAVFGILKRQGKVYTVVVKNTKQDTLLPVIKRKIMPDSIVYTDYYKSYDVLDVSEFTHHRINHSELFVDRQNHINGIENFWNQAKRVLRKYNGIDRKSFPLFLKECEFRFNFGTPKEQLK</sequence>
<dbReference type="Proteomes" id="UP000036027">
    <property type="component" value="Unassembled WGS sequence"/>
</dbReference>
<dbReference type="AlphaFoldDB" id="A0A0J0YP86"/>
<dbReference type="InterPro" id="IPR053164">
    <property type="entry name" value="IS1016-like_transposase"/>
</dbReference>
<organism evidence="2 3">
    <name type="scientific">Neisseria arctica</name>
    <dbReference type="NCBI Taxonomy" id="1470200"/>
    <lineage>
        <taxon>Bacteria</taxon>
        <taxon>Pseudomonadati</taxon>
        <taxon>Pseudomonadota</taxon>
        <taxon>Betaproteobacteria</taxon>
        <taxon>Neisseriales</taxon>
        <taxon>Neisseriaceae</taxon>
        <taxon>Neisseria</taxon>
    </lineage>
</organism>
<protein>
    <submittedName>
        <fullName evidence="2">Transposase</fullName>
    </submittedName>
</protein>
<comment type="caution">
    <text evidence="2">The sequence shown here is derived from an EMBL/GenBank/DDBJ whole genome shotgun (WGS) entry which is preliminary data.</text>
</comment>
<feature type="non-terminal residue" evidence="2">
    <location>
        <position position="196"/>
    </location>
</feature>
<evidence type="ECO:0000313" key="2">
    <source>
        <dbReference type="EMBL" id="KLT71956.1"/>
    </source>
</evidence>
<dbReference type="InterPro" id="IPR024445">
    <property type="entry name" value="Tnp_ISXO2-like"/>
</dbReference>
<reference evidence="2 3" key="1">
    <citation type="submission" date="2014-11" db="EMBL/GenBank/DDBJ databases">
        <title>Genome of a novel goose pathogen.</title>
        <authorList>
            <person name="Hansen C.M."/>
            <person name="Hueffer K."/>
            <person name="Choi S.C."/>
        </authorList>
    </citation>
    <scope>NUCLEOTIDE SEQUENCE [LARGE SCALE GENOMIC DNA]</scope>
    <source>
        <strain evidence="2 3">KH1503</strain>
    </source>
</reference>
<dbReference type="NCBIfam" id="NF033547">
    <property type="entry name" value="transpos_IS1595"/>
    <property type="match status" value="1"/>
</dbReference>
<gene>
    <name evidence="2" type="ORF">PL75_10855</name>
</gene>
<evidence type="ECO:0000313" key="3">
    <source>
        <dbReference type="Proteomes" id="UP000036027"/>
    </source>
</evidence>
<accession>A0A0J0YP86</accession>
<keyword evidence="3" id="KW-1185">Reference proteome</keyword>
<evidence type="ECO:0000259" key="1">
    <source>
        <dbReference type="SMART" id="SM01126"/>
    </source>
</evidence>
<dbReference type="RefSeq" id="WP_200900189.1">
    <property type="nucleotide sequence ID" value="NZ_JTDO01000042.1"/>
</dbReference>
<feature type="non-terminal residue" evidence="2">
    <location>
        <position position="1"/>
    </location>
</feature>
<dbReference type="EMBL" id="JTDO01000042">
    <property type="protein sequence ID" value="KLT71956.1"/>
    <property type="molecule type" value="Genomic_DNA"/>
</dbReference>
<dbReference type="SMART" id="SM01126">
    <property type="entry name" value="DDE_Tnp_IS1595"/>
    <property type="match status" value="1"/>
</dbReference>